<evidence type="ECO:0000256" key="2">
    <source>
        <dbReference type="SAM" id="Phobius"/>
    </source>
</evidence>
<evidence type="ECO:0000256" key="1">
    <source>
        <dbReference type="SAM" id="MobiDB-lite"/>
    </source>
</evidence>
<sequence length="363" mass="41123">MFFEPGKVYRDYWVESVLHTPFGEWALALDEAQDKVYLQHVPLRKPAPQSLIDQYFSLDHPLLVPYWQVYQESEALVFVRPHVHVDGLIYRCPTDEETAAKWCEQLSQLEAYLQNRPIPMKIVYVPENIGVTEQGDLRVFLCGDPAYMQCDFSDRDTFRRVLLGKKGKEKASPHNDDVLQSSAEKGTSGKWLWGLGIALALLVLVGFVVGGFGLMHLLQRFEVKPVPARTAPPEQAEADPQPDERDAEAAPDPAPSEDASPPTQEDVEQSRTAAEEFISSLDQDEHQQILKKKARSMTVLPGMEARKIDSRPGEITWEIEAEVYHSDGNMEGKMYRTVFRVITVKENGAWQVKDAEVTAEERL</sequence>
<reference evidence="4" key="1">
    <citation type="submission" date="2016-10" db="EMBL/GenBank/DDBJ databases">
        <authorList>
            <person name="Varghese N."/>
            <person name="Submissions S."/>
        </authorList>
    </citation>
    <scope>NUCLEOTIDE SEQUENCE [LARGE SCALE GENOMIC DNA]</scope>
    <source>
        <strain evidence="4">DSM 44945</strain>
    </source>
</reference>
<proteinExistence type="predicted"/>
<evidence type="ECO:0000313" key="3">
    <source>
        <dbReference type="EMBL" id="SFF96469.1"/>
    </source>
</evidence>
<keyword evidence="2" id="KW-0812">Transmembrane</keyword>
<accession>A0A1I2N0R4</accession>
<organism evidence="3 4">
    <name type="scientific">Planifilum fulgidum</name>
    <dbReference type="NCBI Taxonomy" id="201973"/>
    <lineage>
        <taxon>Bacteria</taxon>
        <taxon>Bacillati</taxon>
        <taxon>Bacillota</taxon>
        <taxon>Bacilli</taxon>
        <taxon>Bacillales</taxon>
        <taxon>Thermoactinomycetaceae</taxon>
        <taxon>Planifilum</taxon>
    </lineage>
</organism>
<keyword evidence="4" id="KW-1185">Reference proteome</keyword>
<keyword evidence="2" id="KW-0472">Membrane</keyword>
<feature type="transmembrane region" description="Helical" evidence="2">
    <location>
        <begin position="191"/>
        <end position="214"/>
    </location>
</feature>
<feature type="region of interest" description="Disordered" evidence="1">
    <location>
        <begin position="228"/>
        <end position="272"/>
    </location>
</feature>
<dbReference type="OrthoDB" id="2991686at2"/>
<protein>
    <submittedName>
        <fullName evidence="3">Uncharacterized protein</fullName>
    </submittedName>
</protein>
<dbReference type="EMBL" id="FOOK01000010">
    <property type="protein sequence ID" value="SFF96469.1"/>
    <property type="molecule type" value="Genomic_DNA"/>
</dbReference>
<dbReference type="STRING" id="201973.SAMN04488025_11055"/>
<dbReference type="AlphaFoldDB" id="A0A1I2N0R4"/>
<evidence type="ECO:0000313" key="4">
    <source>
        <dbReference type="Proteomes" id="UP000198661"/>
    </source>
</evidence>
<dbReference type="RefSeq" id="WP_092037533.1">
    <property type="nucleotide sequence ID" value="NZ_FOOK01000010.1"/>
</dbReference>
<name>A0A1I2N0R4_9BACL</name>
<gene>
    <name evidence="3" type="ORF">SAMN04488025_11055</name>
</gene>
<keyword evidence="2" id="KW-1133">Transmembrane helix</keyword>
<dbReference type="Proteomes" id="UP000198661">
    <property type="component" value="Unassembled WGS sequence"/>
</dbReference>